<dbReference type="SMART" id="SM00409">
    <property type="entry name" value="IG"/>
    <property type="match status" value="8"/>
</dbReference>
<evidence type="ECO:0000256" key="3">
    <source>
        <dbReference type="ARBA" id="ARBA00022729"/>
    </source>
</evidence>
<dbReference type="Pfam" id="PF23560">
    <property type="entry name" value="GBD_Hemicentin"/>
    <property type="match status" value="1"/>
</dbReference>
<protein>
    <recommendedName>
        <fullName evidence="8">Ig-like domain-containing protein</fullName>
    </recommendedName>
</protein>
<reference evidence="9" key="2">
    <citation type="submission" date="2025-08" db="UniProtKB">
        <authorList>
            <consortium name="Ensembl"/>
        </authorList>
    </citation>
    <scope>IDENTIFICATION</scope>
</reference>
<dbReference type="FunFam" id="2.60.40.10:FF:000890">
    <property type="entry name" value="Hemicentin 1"/>
    <property type="match status" value="1"/>
</dbReference>
<dbReference type="GO" id="GO:0043005">
    <property type="term" value="C:neuron projection"/>
    <property type="evidence" value="ECO:0007669"/>
    <property type="project" value="TreeGrafter"/>
</dbReference>
<dbReference type="Pfam" id="PF25106">
    <property type="entry name" value="VWA_4"/>
    <property type="match status" value="1"/>
</dbReference>
<dbReference type="PANTHER" id="PTHR12231:SF253">
    <property type="entry name" value="DPR-INTERACTING PROTEIN ETA, ISOFORM B-RELATED"/>
    <property type="match status" value="1"/>
</dbReference>
<reference evidence="9" key="1">
    <citation type="submission" date="2019-03" db="EMBL/GenBank/DDBJ databases">
        <title>Genome sequencing and reference-guided assembly of Black Bengal Goat (Capra hircus).</title>
        <authorList>
            <person name="Siddiki A.Z."/>
            <person name="Baten A."/>
            <person name="Billah M."/>
            <person name="Alam M.A.U."/>
            <person name="Shawrob K.S.M."/>
            <person name="Saha S."/>
            <person name="Chowdhury M."/>
            <person name="Rahman A.H."/>
            <person name="Stear M."/>
            <person name="Miah G."/>
            <person name="Das G.B."/>
            <person name="Hossain M.M."/>
            <person name="Kumkum M."/>
            <person name="Islam M.S."/>
            <person name="Mollah A.M."/>
            <person name="Ahsan A."/>
            <person name="Tusar F."/>
            <person name="Khan M.K.I."/>
        </authorList>
    </citation>
    <scope>NUCLEOTIDE SEQUENCE [LARGE SCALE GENOMIC DNA]</scope>
</reference>
<dbReference type="SUPFAM" id="SSF48726">
    <property type="entry name" value="Immunoglobulin"/>
    <property type="match status" value="9"/>
</dbReference>
<dbReference type="FunFam" id="2.60.40.10:FF:002179">
    <property type="entry name" value="Hemicentin 2"/>
    <property type="match status" value="1"/>
</dbReference>
<dbReference type="InterPro" id="IPR013783">
    <property type="entry name" value="Ig-like_fold"/>
</dbReference>
<dbReference type="PANTHER" id="PTHR12231">
    <property type="entry name" value="CTX-RELATED TYPE I TRANSMEMBRANE PROTEIN"/>
    <property type="match status" value="1"/>
</dbReference>
<evidence type="ECO:0000256" key="4">
    <source>
        <dbReference type="ARBA" id="ARBA00022737"/>
    </source>
</evidence>
<name>A0A8C2SJP3_CAPHI</name>
<keyword evidence="3" id="KW-0732">Signal</keyword>
<dbReference type="InterPro" id="IPR056861">
    <property type="entry name" value="HMCN1-like_VWA"/>
</dbReference>
<dbReference type="Ensembl" id="ENSCHIT00010061673.1">
    <property type="protein sequence ID" value="ENSCHIP00010044454.1"/>
    <property type="gene ID" value="ENSCHIG00010032224.1"/>
</dbReference>
<dbReference type="FunFam" id="2.60.40.10:FF:001133">
    <property type="entry name" value="Hemicentin 1"/>
    <property type="match status" value="1"/>
</dbReference>
<evidence type="ECO:0000256" key="2">
    <source>
        <dbReference type="ARBA" id="ARBA00022525"/>
    </source>
</evidence>
<dbReference type="InterPro" id="IPR003599">
    <property type="entry name" value="Ig_sub"/>
</dbReference>
<dbReference type="Gene3D" id="2.60.40.10">
    <property type="entry name" value="Immunoglobulins"/>
    <property type="match status" value="9"/>
</dbReference>
<evidence type="ECO:0000256" key="1">
    <source>
        <dbReference type="ARBA" id="ARBA00004613"/>
    </source>
</evidence>
<feature type="domain" description="Ig-like" evidence="8">
    <location>
        <begin position="741"/>
        <end position="828"/>
    </location>
</feature>
<feature type="domain" description="Ig-like" evidence="8">
    <location>
        <begin position="994"/>
        <end position="1087"/>
    </location>
</feature>
<dbReference type="InterPro" id="IPR013106">
    <property type="entry name" value="Ig_V-set"/>
</dbReference>
<feature type="domain" description="Ig-like" evidence="8">
    <location>
        <begin position="646"/>
        <end position="729"/>
    </location>
</feature>
<dbReference type="InterPro" id="IPR007110">
    <property type="entry name" value="Ig-like_dom"/>
</dbReference>
<keyword evidence="7" id="KW-0393">Immunoglobulin domain</keyword>
<dbReference type="FunFam" id="2.60.40.10:FF:000032">
    <property type="entry name" value="palladin isoform X1"/>
    <property type="match status" value="3"/>
</dbReference>
<evidence type="ECO:0000256" key="6">
    <source>
        <dbReference type="ARBA" id="ARBA00023180"/>
    </source>
</evidence>
<feature type="domain" description="Ig-like" evidence="8">
    <location>
        <begin position="925"/>
        <end position="961"/>
    </location>
</feature>
<keyword evidence="2" id="KW-0964">Secreted</keyword>
<keyword evidence="6" id="KW-0325">Glycoprotein</keyword>
<dbReference type="InterPro" id="IPR003598">
    <property type="entry name" value="Ig_sub2"/>
</dbReference>
<dbReference type="CDD" id="cd00096">
    <property type="entry name" value="Ig"/>
    <property type="match status" value="2"/>
</dbReference>
<dbReference type="GO" id="GO:0005576">
    <property type="term" value="C:extracellular region"/>
    <property type="evidence" value="ECO:0007669"/>
    <property type="project" value="UniProtKB-SubCell"/>
</dbReference>
<dbReference type="InterPro" id="IPR013098">
    <property type="entry name" value="Ig_I-set"/>
</dbReference>
<dbReference type="InterPro" id="IPR051170">
    <property type="entry name" value="Neural/epithelial_adhesion"/>
</dbReference>
<dbReference type="FunFam" id="2.60.40.10:FF:001751">
    <property type="entry name" value="HMCN2 isoform 3"/>
    <property type="match status" value="1"/>
</dbReference>
<comment type="subcellular location">
    <subcellularLocation>
        <location evidence="1">Secreted</location>
    </subcellularLocation>
</comment>
<feature type="domain" description="Ig-like" evidence="8">
    <location>
        <begin position="556"/>
        <end position="639"/>
    </location>
</feature>
<dbReference type="Pfam" id="PF07679">
    <property type="entry name" value="I-set"/>
    <property type="match status" value="3"/>
</dbReference>
<organism evidence="9">
    <name type="scientific">Capra hircus</name>
    <name type="common">Goat</name>
    <dbReference type="NCBI Taxonomy" id="9925"/>
    <lineage>
        <taxon>Eukaryota</taxon>
        <taxon>Metazoa</taxon>
        <taxon>Chordata</taxon>
        <taxon>Craniata</taxon>
        <taxon>Vertebrata</taxon>
        <taxon>Euteleostomi</taxon>
        <taxon>Mammalia</taxon>
        <taxon>Eutheria</taxon>
        <taxon>Laurasiatheria</taxon>
        <taxon>Artiodactyla</taxon>
        <taxon>Ruminantia</taxon>
        <taxon>Pecora</taxon>
        <taxon>Bovidae</taxon>
        <taxon>Caprinae</taxon>
        <taxon>Capra</taxon>
    </lineage>
</organism>
<sequence length="1302" mass="140034">PPQRGARSAGGAGVQWVPRVMDGASRILEHSLSRGSRVIANYALVPFHDPDIGPVTLTSDPAVFQRELRELYVQGGGDCPEMSLGAIKAAVEVANPGSFIYVFSDARDYHKKDEVLQLLQLKQSQVVFVLTGDCGDRTHPGYLAYEEIAASSSGQVFHLDKQQVTEVLKWVESAIQASKVHLLSTDHEEGGEHTWKIPFDPSLKEVTISLSGLGAFAGRILQRDDGLNVLLSIPDSAKVVAFKPEHPGLWSIKVYSSGRHSVRITGISNIDFRAGFSTQPSLDLNHTIEWPLQGVPISLVINSTGLRVPGRLDSVELSHSSGSGRSLLTLPTQPLSNGSTHQLWGGPPFHSPQERFYLKVKGKDHEGNPLLRVSGVSYRGVTPGAPLVSMPPRIHGYLHQPLQISCSVHSALPFRLQLRRDGARLGEERRFRDSGNSSWEIPRASKAEEGTYECTAVSRAGTGRARTRIVVTDPPPQLVPVPNVTVSPGETAILSCLVLSEAPYNLTWVRDWRVLSASTGRVTQLADLSLEIKNTTPSDGGRYQCMASNSNGVTRASVWLLVREAPQRFSQGMEVRVHCSASGYPAPRISWSREGRALQEDIRVDAQGTLIIQGVAPEDAGSYSCQAANEIGRDEETVTLYYTDTPSVSAVNGVVLAAEGEEAVLACVATGVPPPRVIWYRGDLEMILASEDSISGMLRIPVVRERDAGIYTCRAVNELGDATAEIRLEVGHGAIRLGDPPTLGDDVTVELGRSALLACRATGRPPPTITWRRGDDQPLGPGLGSRTGWPDSGVLFFESVVPEDQAPYVCEAENVFGKVQAEAYLLVTGHVPPQIASSAPTVRVLERQPPVSLPCIVLAGRPRPERRWLKAGVPLPPGSRHSVRADGSLHLDQVLLEDAGRYSCVVSNTAGSHHRDVQLVVQVPPRIQPTATHRITNEGVPASLPCVASGVPTPTITWTKETNALASGDPHYNVSKDGTLVIPCPCILPPTAKPRILVNGSHEAEKPLRVTAKAGDEVTLDCEAQGSPPPLVTWTKDSRPMLPITDRHHLLLPGSLRLAQAQVSDSGLYECTASNPAGSATQYYILRVQVPPQVQPGPRVLKVLVGEAVDLNCVAEGSPEPRVTWSKDGVALRGEGPDGSVHFAAIQTSHAGTYRCEASSSAGVDAWELDLRVLEPPHWGADETSGLLERIAGENASLPCPARGEPGPWVGWAGEKTHPHSRALGRSLWAVPMGMEGCGVPTIPPSMKPPSGTQWVPARVASSGFGPRWPECLLCTWTVFSWRGGVWVFGGQVAAYGKTGRS</sequence>
<dbReference type="PROSITE" id="PS50835">
    <property type="entry name" value="IG_LIKE"/>
    <property type="match status" value="8"/>
</dbReference>
<dbReference type="InterPro" id="IPR036465">
    <property type="entry name" value="vWFA_dom_sf"/>
</dbReference>
<evidence type="ECO:0000256" key="5">
    <source>
        <dbReference type="ARBA" id="ARBA00023157"/>
    </source>
</evidence>
<dbReference type="SMART" id="SM00408">
    <property type="entry name" value="IGc2"/>
    <property type="match status" value="9"/>
</dbReference>
<proteinExistence type="predicted"/>
<evidence type="ECO:0000313" key="9">
    <source>
        <dbReference type="Ensembl" id="ENSCHIP00010044454.1"/>
    </source>
</evidence>
<evidence type="ECO:0000256" key="7">
    <source>
        <dbReference type="ARBA" id="ARBA00023319"/>
    </source>
</evidence>
<dbReference type="InterPro" id="IPR036179">
    <property type="entry name" value="Ig-like_dom_sf"/>
</dbReference>
<accession>A0A8C2SJP3</accession>
<dbReference type="InterPro" id="IPR056475">
    <property type="entry name" value="GBD_Hemicentin/VWA7"/>
</dbReference>
<dbReference type="Pfam" id="PF00047">
    <property type="entry name" value="ig"/>
    <property type="match status" value="1"/>
</dbReference>
<feature type="domain" description="Ig-like" evidence="8">
    <location>
        <begin position="476"/>
        <end position="551"/>
    </location>
</feature>
<feature type="domain" description="Ig-like" evidence="8">
    <location>
        <begin position="1092"/>
        <end position="1172"/>
    </location>
</feature>
<dbReference type="SMART" id="SM00406">
    <property type="entry name" value="IGv"/>
    <property type="match status" value="4"/>
</dbReference>
<evidence type="ECO:0000259" key="8">
    <source>
        <dbReference type="PROSITE" id="PS50835"/>
    </source>
</evidence>
<dbReference type="InterPro" id="IPR013151">
    <property type="entry name" value="Immunoglobulin_dom"/>
</dbReference>
<dbReference type="SUPFAM" id="SSF53300">
    <property type="entry name" value="vWA-like"/>
    <property type="match status" value="1"/>
</dbReference>
<keyword evidence="5" id="KW-1015">Disulfide bond</keyword>
<dbReference type="Pfam" id="PF13927">
    <property type="entry name" value="Ig_3"/>
    <property type="match status" value="5"/>
</dbReference>
<keyword evidence="4" id="KW-0677">Repeat</keyword>
<feature type="domain" description="Ig-like" evidence="8">
    <location>
        <begin position="833"/>
        <end position="920"/>
    </location>
</feature>